<feature type="transmembrane region" description="Helical" evidence="1">
    <location>
        <begin position="198"/>
        <end position="220"/>
    </location>
</feature>
<feature type="transmembrane region" description="Helical" evidence="1">
    <location>
        <begin position="20"/>
        <end position="39"/>
    </location>
</feature>
<feature type="transmembrane region" description="Helical" evidence="1">
    <location>
        <begin position="232"/>
        <end position="257"/>
    </location>
</feature>
<feature type="transmembrane region" description="Helical" evidence="1">
    <location>
        <begin position="96"/>
        <end position="121"/>
    </location>
</feature>
<keyword evidence="1" id="KW-0472">Membrane</keyword>
<keyword evidence="1" id="KW-0812">Transmembrane</keyword>
<evidence type="ECO:0008006" key="4">
    <source>
        <dbReference type="Google" id="ProtNLM"/>
    </source>
</evidence>
<reference evidence="2" key="1">
    <citation type="journal article" date="2014" name="Int. J. Syst. Evol. Microbiol.">
        <title>Complete genome sequence of Corynebacterium casei LMG S-19264T (=DSM 44701T), isolated from a smear-ripened cheese.</title>
        <authorList>
            <consortium name="US DOE Joint Genome Institute (JGI-PGF)"/>
            <person name="Walter F."/>
            <person name="Albersmeier A."/>
            <person name="Kalinowski J."/>
            <person name="Ruckert C."/>
        </authorList>
    </citation>
    <scope>NUCLEOTIDE SEQUENCE</scope>
    <source>
        <strain evidence="2">CGMCC 1.12785</strain>
    </source>
</reference>
<keyword evidence="1" id="KW-1133">Transmembrane helix</keyword>
<dbReference type="RefSeq" id="WP_188551568.1">
    <property type="nucleotide sequence ID" value="NZ_BMFY01000014.1"/>
</dbReference>
<dbReference type="PANTHER" id="PTHR37814:SF1">
    <property type="entry name" value="MEMBRANE PROTEIN"/>
    <property type="match status" value="1"/>
</dbReference>
<feature type="transmembrane region" description="Helical" evidence="1">
    <location>
        <begin position="356"/>
        <end position="377"/>
    </location>
</feature>
<proteinExistence type="predicted"/>
<comment type="caution">
    <text evidence="2">The sequence shown here is derived from an EMBL/GenBank/DDBJ whole genome shotgun (WGS) entry which is preliminary data.</text>
</comment>
<dbReference type="AlphaFoldDB" id="A0A8J2U067"/>
<dbReference type="Proteomes" id="UP000616114">
    <property type="component" value="Unassembled WGS sequence"/>
</dbReference>
<gene>
    <name evidence="2" type="ORF">GCM10011333_28550</name>
</gene>
<name>A0A8J2U067_9MICO</name>
<feature type="transmembrane region" description="Helical" evidence="1">
    <location>
        <begin position="277"/>
        <end position="301"/>
    </location>
</feature>
<sequence length="397" mass="43047">MATTNGTAPVQSSPGVFKRLFLGGLIFQSVAIGGAYATGRESVEYAARFGPQGWLSVLATFAILTVFAFLVFELCRKYQIFDYRSLLKLLVGPAHWLYDLLYLMLGLTIVGVLISAAGNIMHDTLGIPSWVTSVALVVIVAVVLFYGQELMEKFNSTGTILLTAGFVLFAVLVLSTRADEMVETMTSGAPPLNPESTLWDTIRSGLVYGALYLVIFPSSMPASRYKRSRSDAAWAAFNLGWLIAVPLFLTFFSLMSFYPDADVMESPIPWLSMLSGYGNWVVVVFGLLVGWTLLATAVGLIQGSLTRISVNLEDFGRRPLSARTRGITAVVVLVAALLISRLGIIDLVAQGYTAGAYGMLIIFGLPLLTRGVYLIFFKDRALVRRGSGKGTDTRPAS</sequence>
<feature type="transmembrane region" description="Helical" evidence="1">
    <location>
        <begin position="127"/>
        <end position="147"/>
    </location>
</feature>
<protein>
    <recommendedName>
        <fullName evidence="4">Membrane protein YkvI</fullName>
    </recommendedName>
</protein>
<dbReference type="PANTHER" id="PTHR37814">
    <property type="entry name" value="CONSERVED MEMBRANE PROTEIN"/>
    <property type="match status" value="1"/>
</dbReference>
<feature type="transmembrane region" description="Helical" evidence="1">
    <location>
        <begin position="322"/>
        <end position="344"/>
    </location>
</feature>
<evidence type="ECO:0000313" key="2">
    <source>
        <dbReference type="EMBL" id="GGA23821.1"/>
    </source>
</evidence>
<accession>A0A8J2U067</accession>
<organism evidence="2 3">
    <name type="scientific">Sediminivirga luteola</name>
    <dbReference type="NCBI Taxonomy" id="1774748"/>
    <lineage>
        <taxon>Bacteria</taxon>
        <taxon>Bacillati</taxon>
        <taxon>Actinomycetota</taxon>
        <taxon>Actinomycetes</taxon>
        <taxon>Micrococcales</taxon>
        <taxon>Brevibacteriaceae</taxon>
        <taxon>Sediminivirga</taxon>
    </lineage>
</organism>
<evidence type="ECO:0000256" key="1">
    <source>
        <dbReference type="SAM" id="Phobius"/>
    </source>
</evidence>
<dbReference type="EMBL" id="BMFY01000014">
    <property type="protein sequence ID" value="GGA23821.1"/>
    <property type="molecule type" value="Genomic_DNA"/>
</dbReference>
<keyword evidence="3" id="KW-1185">Reference proteome</keyword>
<feature type="transmembrane region" description="Helical" evidence="1">
    <location>
        <begin position="54"/>
        <end position="75"/>
    </location>
</feature>
<dbReference type="InterPro" id="IPR038728">
    <property type="entry name" value="YkvI-like"/>
</dbReference>
<reference evidence="2" key="2">
    <citation type="submission" date="2020-09" db="EMBL/GenBank/DDBJ databases">
        <authorList>
            <person name="Sun Q."/>
            <person name="Zhou Y."/>
        </authorList>
    </citation>
    <scope>NUCLEOTIDE SEQUENCE</scope>
    <source>
        <strain evidence="2">CGMCC 1.12785</strain>
    </source>
</reference>
<feature type="transmembrane region" description="Helical" evidence="1">
    <location>
        <begin position="159"/>
        <end position="178"/>
    </location>
</feature>
<evidence type="ECO:0000313" key="3">
    <source>
        <dbReference type="Proteomes" id="UP000616114"/>
    </source>
</evidence>